<evidence type="ECO:0000313" key="3">
    <source>
        <dbReference type="Proteomes" id="UP001174997"/>
    </source>
</evidence>
<evidence type="ECO:0000313" key="2">
    <source>
        <dbReference type="EMBL" id="KAK0665265.1"/>
    </source>
</evidence>
<protein>
    <submittedName>
        <fullName evidence="2">Uncharacterized protein</fullName>
    </submittedName>
</protein>
<keyword evidence="1" id="KW-1133">Transmembrane helix</keyword>
<dbReference type="Proteomes" id="UP001174997">
    <property type="component" value="Unassembled WGS sequence"/>
</dbReference>
<accession>A0AA40D716</accession>
<comment type="caution">
    <text evidence="2">The sequence shown here is derived from an EMBL/GenBank/DDBJ whole genome shotgun (WGS) entry which is preliminary data.</text>
</comment>
<sequence length="76" mass="8659">MLWLAGVRVLIHFFSCGIPRLSNGYLNQYHHDHVFVALGPAQITSICLGAYCVCWLRTSTRRSFPHNHIQAGYLET</sequence>
<evidence type="ECO:0000256" key="1">
    <source>
        <dbReference type="SAM" id="Phobius"/>
    </source>
</evidence>
<reference evidence="2" key="1">
    <citation type="submission" date="2023-06" db="EMBL/GenBank/DDBJ databases">
        <title>Genome-scale phylogeny and comparative genomics of the fungal order Sordariales.</title>
        <authorList>
            <consortium name="Lawrence Berkeley National Laboratory"/>
            <person name="Hensen N."/>
            <person name="Bonometti L."/>
            <person name="Westerberg I."/>
            <person name="Brannstrom I.O."/>
            <person name="Guillou S."/>
            <person name="Cros-Aarteil S."/>
            <person name="Calhoun S."/>
            <person name="Haridas S."/>
            <person name="Kuo A."/>
            <person name="Mondo S."/>
            <person name="Pangilinan J."/>
            <person name="Riley R."/>
            <person name="Labutti K."/>
            <person name="Andreopoulos B."/>
            <person name="Lipzen A."/>
            <person name="Chen C."/>
            <person name="Yanf M."/>
            <person name="Daum C."/>
            <person name="Ng V."/>
            <person name="Clum A."/>
            <person name="Steindorff A."/>
            <person name="Ohm R."/>
            <person name="Martin F."/>
            <person name="Silar P."/>
            <person name="Natvig D."/>
            <person name="Lalanne C."/>
            <person name="Gautier V."/>
            <person name="Ament-Velasquez S.L."/>
            <person name="Kruys A."/>
            <person name="Hutchinson M.I."/>
            <person name="Powell A.J."/>
            <person name="Barry K."/>
            <person name="Miller A.N."/>
            <person name="Grigoriev I.V."/>
            <person name="Debuchy R."/>
            <person name="Gladieux P."/>
            <person name="Thoren M.H."/>
            <person name="Johannesson H."/>
        </authorList>
    </citation>
    <scope>NUCLEOTIDE SEQUENCE</scope>
    <source>
        <strain evidence="2">CBS 307.81</strain>
    </source>
</reference>
<proteinExistence type="predicted"/>
<organism evidence="2 3">
    <name type="scientific">Cercophora samala</name>
    <dbReference type="NCBI Taxonomy" id="330535"/>
    <lineage>
        <taxon>Eukaryota</taxon>
        <taxon>Fungi</taxon>
        <taxon>Dikarya</taxon>
        <taxon>Ascomycota</taxon>
        <taxon>Pezizomycotina</taxon>
        <taxon>Sordariomycetes</taxon>
        <taxon>Sordariomycetidae</taxon>
        <taxon>Sordariales</taxon>
        <taxon>Lasiosphaeriaceae</taxon>
        <taxon>Cercophora</taxon>
    </lineage>
</organism>
<dbReference type="EMBL" id="JAULSY010000114">
    <property type="protein sequence ID" value="KAK0665265.1"/>
    <property type="molecule type" value="Genomic_DNA"/>
</dbReference>
<keyword evidence="1" id="KW-0472">Membrane</keyword>
<gene>
    <name evidence="2" type="ORF">QBC41DRAFT_328160</name>
</gene>
<feature type="transmembrane region" description="Helical" evidence="1">
    <location>
        <begin position="34"/>
        <end position="56"/>
    </location>
</feature>
<dbReference type="AlphaFoldDB" id="A0AA40D716"/>
<keyword evidence="3" id="KW-1185">Reference proteome</keyword>
<name>A0AA40D716_9PEZI</name>
<keyword evidence="1" id="KW-0812">Transmembrane</keyword>